<comment type="caution">
    <text evidence="2">The sequence shown here is derived from an EMBL/GenBank/DDBJ whole genome shotgun (WGS) entry which is preliminary data.</text>
</comment>
<evidence type="ECO:0000313" key="2">
    <source>
        <dbReference type="EMBL" id="SFW48064.1"/>
    </source>
</evidence>
<feature type="transmembrane region" description="Helical" evidence="1">
    <location>
        <begin position="6"/>
        <end position="23"/>
    </location>
</feature>
<dbReference type="RefSeq" id="WP_012624679.1">
    <property type="nucleotide sequence ID" value="NZ_FPIW01000022.1"/>
</dbReference>
<proteinExistence type="predicted"/>
<dbReference type="AlphaFoldDB" id="A0AA94L2E3"/>
<dbReference type="EMBL" id="FPIW01000022">
    <property type="protein sequence ID" value="SFW48064.1"/>
    <property type="molecule type" value="Genomic_DNA"/>
</dbReference>
<reference evidence="3" key="1">
    <citation type="submission" date="2016-11" db="EMBL/GenBank/DDBJ databases">
        <authorList>
            <person name="Jaros S."/>
            <person name="Januszkiewicz K."/>
            <person name="Wedrychowicz H."/>
        </authorList>
    </citation>
    <scope>NUCLEOTIDE SEQUENCE [LARGE SCALE GENOMIC DNA]</scope>
    <source>
        <strain evidence="3">DSM 7057</strain>
    </source>
</reference>
<name>A0AA94L2E3_DESDE</name>
<keyword evidence="1" id="KW-1133">Transmembrane helix</keyword>
<evidence type="ECO:0000313" key="3">
    <source>
        <dbReference type="Proteomes" id="UP000182680"/>
    </source>
</evidence>
<accession>A0AA94L2E3</accession>
<keyword evidence="1" id="KW-0472">Membrane</keyword>
<keyword evidence="1" id="KW-0812">Transmembrane</keyword>
<dbReference type="Proteomes" id="UP000182680">
    <property type="component" value="Unassembled WGS sequence"/>
</dbReference>
<protein>
    <submittedName>
        <fullName evidence="2">Uncharacterized protein</fullName>
    </submittedName>
</protein>
<sequence length="46" mass="5150">MGYLTLNAIAITLLSALALWIFYRSARVEKKRAGQKNKKGEKPGQD</sequence>
<organism evidence="2 3">
    <name type="scientific">Desulfovibrio desulfuricans</name>
    <dbReference type="NCBI Taxonomy" id="876"/>
    <lineage>
        <taxon>Bacteria</taxon>
        <taxon>Pseudomonadati</taxon>
        <taxon>Thermodesulfobacteriota</taxon>
        <taxon>Desulfovibrionia</taxon>
        <taxon>Desulfovibrionales</taxon>
        <taxon>Desulfovibrionaceae</taxon>
        <taxon>Desulfovibrio</taxon>
    </lineage>
</organism>
<evidence type="ECO:0000256" key="1">
    <source>
        <dbReference type="SAM" id="Phobius"/>
    </source>
</evidence>
<gene>
    <name evidence="2" type="ORF">SAMN02910291_01478</name>
</gene>